<dbReference type="InterPro" id="IPR036514">
    <property type="entry name" value="SGNH_hydro_sf"/>
</dbReference>
<dbReference type="Proteomes" id="UP001285521">
    <property type="component" value="Unassembled WGS sequence"/>
</dbReference>
<dbReference type="InterPro" id="IPR013830">
    <property type="entry name" value="SGNH_hydro"/>
</dbReference>
<feature type="domain" description="SGNH hydrolase-type esterase" evidence="2">
    <location>
        <begin position="40"/>
        <end position="302"/>
    </location>
</feature>
<dbReference type="EMBL" id="JAXAVW010000001">
    <property type="protein sequence ID" value="MDX8028767.1"/>
    <property type="molecule type" value="Genomic_DNA"/>
</dbReference>
<dbReference type="SUPFAM" id="SSF52266">
    <property type="entry name" value="SGNH hydrolase"/>
    <property type="match status" value="1"/>
</dbReference>
<gene>
    <name evidence="3" type="ORF">SK803_01025</name>
</gene>
<comment type="caution">
    <text evidence="3">The sequence shown here is derived from an EMBL/GenBank/DDBJ whole genome shotgun (WGS) entry which is preliminary data.</text>
</comment>
<dbReference type="RefSeq" id="WP_319963771.1">
    <property type="nucleotide sequence ID" value="NZ_JAXAVW010000001.1"/>
</dbReference>
<dbReference type="Pfam" id="PF13472">
    <property type="entry name" value="Lipase_GDSL_2"/>
    <property type="match status" value="1"/>
</dbReference>
<evidence type="ECO:0000313" key="3">
    <source>
        <dbReference type="EMBL" id="MDX8028767.1"/>
    </source>
</evidence>
<dbReference type="Gene3D" id="3.40.50.1110">
    <property type="entry name" value="SGNH hydrolase"/>
    <property type="match status" value="1"/>
</dbReference>
<feature type="region of interest" description="Disordered" evidence="1">
    <location>
        <begin position="44"/>
        <end position="63"/>
    </location>
</feature>
<accession>A0ABU4SSG5</accession>
<dbReference type="InterPro" id="IPR037460">
    <property type="entry name" value="SEST-like"/>
</dbReference>
<organism evidence="3 4">
    <name type="scientific">Lentzea miocenica</name>
    <dbReference type="NCBI Taxonomy" id="3095431"/>
    <lineage>
        <taxon>Bacteria</taxon>
        <taxon>Bacillati</taxon>
        <taxon>Actinomycetota</taxon>
        <taxon>Actinomycetes</taxon>
        <taxon>Pseudonocardiales</taxon>
        <taxon>Pseudonocardiaceae</taxon>
        <taxon>Lentzea</taxon>
    </lineage>
</organism>
<name>A0ABU4SSG5_9PSEU</name>
<dbReference type="PANTHER" id="PTHR37981:SF1">
    <property type="entry name" value="SGNH HYDROLASE-TYPE ESTERASE DOMAIN-CONTAINING PROTEIN"/>
    <property type="match status" value="1"/>
</dbReference>
<keyword evidence="4" id="KW-1185">Reference proteome</keyword>
<evidence type="ECO:0000313" key="4">
    <source>
        <dbReference type="Proteomes" id="UP001285521"/>
    </source>
</evidence>
<proteinExistence type="predicted"/>
<dbReference type="PANTHER" id="PTHR37981">
    <property type="entry name" value="LIPASE 2"/>
    <property type="match status" value="1"/>
</dbReference>
<reference evidence="3 4" key="1">
    <citation type="submission" date="2023-11" db="EMBL/GenBank/DDBJ databases">
        <title>Lentzea sokolovensis, sp. nov., Lentzea kristufkii, sp. nov., and Lentzea miocenensis, sp. nov., rare actinobacteria from Sokolov Coal Basin, Miocene lacustrine sediment, Czech Republic.</title>
        <authorList>
            <person name="Lara A."/>
            <person name="Kotroba L."/>
            <person name="Nouioui I."/>
            <person name="Neumann-Schaal M."/>
            <person name="Mast Y."/>
            <person name="Chronakova A."/>
        </authorList>
    </citation>
    <scope>NUCLEOTIDE SEQUENCE [LARGE SCALE GENOMIC DNA]</scope>
    <source>
        <strain evidence="3 4">BCCO 10_0856</strain>
    </source>
</reference>
<protein>
    <submittedName>
        <fullName evidence="3">GDSL-type esterase/lipase family protein</fullName>
    </submittedName>
</protein>
<evidence type="ECO:0000259" key="2">
    <source>
        <dbReference type="Pfam" id="PF13472"/>
    </source>
</evidence>
<sequence length="335" mass="36667">MRKVPALVTIGLLAILLIVSDHPFPPPSEPDRETRTAVVALGDSTMSGEGAGDYEPGTNGEDGGNWCHRSREASIMKTVIEADQKINLACSGANSEKLRNEQLPKLREIAGANKVVAIVVAIGANDDPRFAEVLNKCFEAWGKRSDCTSSVASEWSKRVRRMVPKVENTLRAVRQTMRDSGYLDSSYQLIVQSYAAPVSPKMPRSLQNLSGCPLRTSDLEWVVEEAVPELSNGLRTAADKVNARFLDLARAGDGHEACRGGSDHQDEEWFTRLTVDWDGLKNDKRSSHALQESFHPNARGHEQIARCLTEFLAADKRDGACVPRLDGTLGLTTES</sequence>
<evidence type="ECO:0000256" key="1">
    <source>
        <dbReference type="SAM" id="MobiDB-lite"/>
    </source>
</evidence>